<evidence type="ECO:0000313" key="2">
    <source>
        <dbReference type="Proteomes" id="UP000003157"/>
    </source>
</evidence>
<gene>
    <name evidence="1" type="ORF">HMPREF9488_01001</name>
</gene>
<dbReference type="Proteomes" id="UP000003157">
    <property type="component" value="Unassembled WGS sequence"/>
</dbReference>
<keyword evidence="2" id="KW-1185">Reference proteome</keyword>
<dbReference type="EMBL" id="ADKX01000016">
    <property type="protein sequence ID" value="EFW05730.1"/>
    <property type="molecule type" value="Genomic_DNA"/>
</dbReference>
<evidence type="ECO:0000313" key="1">
    <source>
        <dbReference type="EMBL" id="EFW05730.1"/>
    </source>
</evidence>
<name>E7G8B3_9FIRM</name>
<protein>
    <submittedName>
        <fullName evidence="1">Uncharacterized protein</fullName>
    </submittedName>
</protein>
<organism evidence="1 2">
    <name type="scientific">Coprobacillus cateniformis</name>
    <dbReference type="NCBI Taxonomy" id="100884"/>
    <lineage>
        <taxon>Bacteria</taxon>
        <taxon>Bacillati</taxon>
        <taxon>Bacillota</taxon>
        <taxon>Erysipelotrichia</taxon>
        <taxon>Erysipelotrichales</taxon>
        <taxon>Coprobacillaceae</taxon>
        <taxon>Coprobacillus</taxon>
    </lineage>
</organism>
<dbReference type="eggNOG" id="ENOG5033BXU">
    <property type="taxonomic scope" value="Bacteria"/>
</dbReference>
<comment type="caution">
    <text evidence="1">The sequence shown here is derived from an EMBL/GenBank/DDBJ whole genome shotgun (WGS) entry which is preliminary data.</text>
</comment>
<reference evidence="1 2" key="1">
    <citation type="submission" date="2010-12" db="EMBL/GenBank/DDBJ databases">
        <title>The Genome Sequence of Coprobacillus sp. strain 29_1.</title>
        <authorList>
            <consortium name="The Broad Institute Genome Sequencing Platform"/>
            <person name="Earl A."/>
            <person name="Ward D."/>
            <person name="Feldgarden M."/>
            <person name="Gevers D."/>
            <person name="Daigneault M."/>
            <person name="Sibley C.D."/>
            <person name="White A."/>
            <person name="Strauss J."/>
            <person name="Allen-Vercoe E."/>
            <person name="Young S.K."/>
            <person name="Zeng Q."/>
            <person name="Gargeya S."/>
            <person name="Fitzgerald M."/>
            <person name="Haas B."/>
            <person name="Abouelleil A."/>
            <person name="Alvarado L."/>
            <person name="Arachchi H.M."/>
            <person name="Berlin A."/>
            <person name="Brown A."/>
            <person name="Chapman S.B."/>
            <person name="Chen Z."/>
            <person name="Dunbar C."/>
            <person name="Freedman E."/>
            <person name="Gearin G."/>
            <person name="Gellesch M."/>
            <person name="Goldberg J."/>
            <person name="Griggs A."/>
            <person name="Gujja S."/>
            <person name="Heilman E."/>
            <person name="Heiman D."/>
            <person name="Howarth C."/>
            <person name="Larson L."/>
            <person name="Lui A."/>
            <person name="MacDonald P.J.P."/>
            <person name="Mehta T."/>
            <person name="Montmayeur A."/>
            <person name="Murphy C."/>
            <person name="Neiman D."/>
            <person name="Pearson M."/>
            <person name="Priest M."/>
            <person name="Roberts A."/>
            <person name="Saif S."/>
            <person name="Shea T."/>
            <person name="Shenoy N."/>
            <person name="Sisk P."/>
            <person name="Stolte C."/>
            <person name="Sykes S."/>
            <person name="White J."/>
            <person name="Yandava C."/>
            <person name="Nusbaum C."/>
            <person name="Birren B."/>
        </authorList>
    </citation>
    <scope>NUCLEOTIDE SEQUENCE [LARGE SCALE GENOMIC DNA]</scope>
    <source>
        <strain evidence="1 2">29_1</strain>
    </source>
</reference>
<accession>E7G8B3</accession>
<dbReference type="OrthoDB" id="2065546at2"/>
<dbReference type="HOGENOM" id="CLU_2218606_0_0_9"/>
<proteinExistence type="predicted"/>
<sequence length="106" mass="12516">MIEILLIIILLVCLNILRVVKAPTTTKKDVKEVILIQERLKDFVHQRCEIVLQEPSWMIDIAYSTIGVIQDYDDEWLMIVIQKSKKEIKKVIRISQIKDIKEIKEK</sequence>
<dbReference type="STRING" id="100884.GCA_000269565_02848"/>
<dbReference type="RefSeq" id="WP_008788117.1">
    <property type="nucleotide sequence ID" value="NZ_AKCB01000002.1"/>
</dbReference>
<dbReference type="GeneID" id="78230651"/>
<dbReference type="AlphaFoldDB" id="E7G8B3"/>